<gene>
    <name evidence="2" type="ORF">KUG47_11205</name>
</gene>
<dbReference type="AlphaFoldDB" id="A0A949UTQ4"/>
<comment type="caution">
    <text evidence="2">The sequence shown here is derived from an EMBL/GenBank/DDBJ whole genome shotgun (WGS) entry which is preliminary data.</text>
</comment>
<keyword evidence="3" id="KW-1185">Reference proteome</keyword>
<proteinExistence type="predicted"/>
<dbReference type="EMBL" id="JAHRVA010000004">
    <property type="protein sequence ID" value="MBV2144060.1"/>
    <property type="molecule type" value="Genomic_DNA"/>
</dbReference>
<dbReference type="Proteomes" id="UP000752297">
    <property type="component" value="Unassembled WGS sequence"/>
</dbReference>
<reference evidence="2 3" key="1">
    <citation type="submission" date="2021-06" db="EMBL/GenBank/DDBJ databases">
        <title>Falsochrobactrum tianjin sp.nov., a new petroleum-degrading bacteria isolated from oily soils.</title>
        <authorList>
            <person name="Chen G."/>
            <person name="Chen H."/>
            <person name="Tian J."/>
            <person name="Qing J."/>
            <person name="Zhong L."/>
            <person name="Ma W."/>
            <person name="Song Y."/>
            <person name="Cui X."/>
            <person name="Yan B."/>
        </authorList>
    </citation>
    <scope>NUCLEOTIDE SEQUENCE [LARGE SCALE GENOMIC DNA]</scope>
    <source>
        <strain evidence="2 3">TDYN1</strain>
    </source>
</reference>
<accession>A0A949UTQ4</accession>
<dbReference type="PANTHER" id="PTHR13343:SF17">
    <property type="entry name" value="CELLULAR REPRESSOR OF E1A-STIMULATED GENES, ISOFORM A"/>
    <property type="match status" value="1"/>
</dbReference>
<dbReference type="PANTHER" id="PTHR13343">
    <property type="entry name" value="CREG1 PROTEIN"/>
    <property type="match status" value="1"/>
</dbReference>
<organism evidence="2 3">
    <name type="scientific">Falsochrobactrum tianjinense</name>
    <dbReference type="NCBI Taxonomy" id="2706015"/>
    <lineage>
        <taxon>Bacteria</taxon>
        <taxon>Pseudomonadati</taxon>
        <taxon>Pseudomonadota</taxon>
        <taxon>Alphaproteobacteria</taxon>
        <taxon>Hyphomicrobiales</taxon>
        <taxon>Brucellaceae</taxon>
        <taxon>Falsochrobactrum</taxon>
    </lineage>
</organism>
<dbReference type="Pfam" id="PF10615">
    <property type="entry name" value="DUF2470"/>
    <property type="match status" value="1"/>
</dbReference>
<evidence type="ECO:0000313" key="3">
    <source>
        <dbReference type="Proteomes" id="UP000752297"/>
    </source>
</evidence>
<feature type="domain" description="DUF2470" evidence="1">
    <location>
        <begin position="178"/>
        <end position="243"/>
    </location>
</feature>
<dbReference type="InterPro" id="IPR019595">
    <property type="entry name" value="DUF2470"/>
</dbReference>
<name>A0A949UTQ4_9HYPH</name>
<evidence type="ECO:0000313" key="2">
    <source>
        <dbReference type="EMBL" id="MBV2144060.1"/>
    </source>
</evidence>
<evidence type="ECO:0000259" key="1">
    <source>
        <dbReference type="Pfam" id="PF10615"/>
    </source>
</evidence>
<dbReference type="RefSeq" id="WP_217678048.1">
    <property type="nucleotide sequence ID" value="NZ_JAHRVA010000004.1"/>
</dbReference>
<sequence length="248" mass="26493">MNEFVNPIRPTTIEAIRLARTLLRTVRYGAIAVLDAATGRPLASRVGVATDIDGTPIILVSGLAAHTPALLAHPACSILLGHAGKGDPLAHARVTVHCMAEKIERSSPDQLRISRRYLNHNPKGALYANLGDFVFFRLVVESASLNGGFGKAFNLTPGDLLSDPKAAEDIAISEQEHLDELNETHAEALALHAARSEKTANSWKLIGIDPDGFDLASGDQIIRSNFPSGCDSSESAVKTLLTMLPYSP</sequence>
<protein>
    <submittedName>
        <fullName evidence="2">Pyridoxamine 5'-phosphate oxidase family protein</fullName>
    </submittedName>
</protein>